<evidence type="ECO:0000313" key="2">
    <source>
        <dbReference type="EMBL" id="MBW0523929.1"/>
    </source>
</evidence>
<feature type="region of interest" description="Disordered" evidence="1">
    <location>
        <begin position="156"/>
        <end position="175"/>
    </location>
</feature>
<protein>
    <submittedName>
        <fullName evidence="2">Uncharacterized protein</fullName>
    </submittedName>
</protein>
<evidence type="ECO:0000256" key="1">
    <source>
        <dbReference type="SAM" id="MobiDB-lite"/>
    </source>
</evidence>
<dbReference type="EMBL" id="AVOT02030668">
    <property type="protein sequence ID" value="MBW0523929.1"/>
    <property type="molecule type" value="Genomic_DNA"/>
</dbReference>
<dbReference type="Proteomes" id="UP000765509">
    <property type="component" value="Unassembled WGS sequence"/>
</dbReference>
<dbReference type="AlphaFoldDB" id="A0A9Q3I2R7"/>
<reference evidence="2" key="1">
    <citation type="submission" date="2021-03" db="EMBL/GenBank/DDBJ databases">
        <title>Draft genome sequence of rust myrtle Austropuccinia psidii MF-1, a brazilian biotype.</title>
        <authorList>
            <person name="Quecine M.C."/>
            <person name="Pachon D.M.R."/>
            <person name="Bonatelli M.L."/>
            <person name="Correr F.H."/>
            <person name="Franceschini L.M."/>
            <person name="Leite T.F."/>
            <person name="Margarido G.R.A."/>
            <person name="Almeida C.A."/>
            <person name="Ferrarezi J.A."/>
            <person name="Labate C.A."/>
        </authorList>
    </citation>
    <scope>NUCLEOTIDE SEQUENCE</scope>
    <source>
        <strain evidence="2">MF-1</strain>
    </source>
</reference>
<evidence type="ECO:0000313" key="3">
    <source>
        <dbReference type="Proteomes" id="UP000765509"/>
    </source>
</evidence>
<name>A0A9Q3I2R7_9BASI</name>
<accession>A0A9Q3I2R7</accession>
<comment type="caution">
    <text evidence="2">The sequence shown here is derived from an EMBL/GenBank/DDBJ whole genome shotgun (WGS) entry which is preliminary data.</text>
</comment>
<gene>
    <name evidence="2" type="ORF">O181_063644</name>
</gene>
<sequence length="222" mass="24463">MTPKADLSNGLTQAHAAFTCHTAARPFVQTLSPGHKAATNACDACQQAHKKCLFVVHPFGPCGQRSSQPRRPYKDSFLVDNDKSIPMQEWTPGPQTGRQEQFRTISPVPSSIDLSTPPPMVTSLLDRSKVIIRPMKDGDGKRTFKLGLIVTHGIQMPNLPHKQTPRQPTPGPSGTQWSEDLFFHKQPKFHLISTLDSSVLTVPPFVEPYQTEEPPIPGTSPL</sequence>
<proteinExistence type="predicted"/>
<organism evidence="2 3">
    <name type="scientific">Austropuccinia psidii MF-1</name>
    <dbReference type="NCBI Taxonomy" id="1389203"/>
    <lineage>
        <taxon>Eukaryota</taxon>
        <taxon>Fungi</taxon>
        <taxon>Dikarya</taxon>
        <taxon>Basidiomycota</taxon>
        <taxon>Pucciniomycotina</taxon>
        <taxon>Pucciniomycetes</taxon>
        <taxon>Pucciniales</taxon>
        <taxon>Sphaerophragmiaceae</taxon>
        <taxon>Austropuccinia</taxon>
    </lineage>
</organism>
<keyword evidence="3" id="KW-1185">Reference proteome</keyword>